<evidence type="ECO:0000313" key="10">
    <source>
        <dbReference type="Proteomes" id="UP001236806"/>
    </source>
</evidence>
<dbReference type="InterPro" id="IPR037185">
    <property type="entry name" value="EmrE-like"/>
</dbReference>
<feature type="transmembrane region" description="Helical" evidence="7">
    <location>
        <begin position="199"/>
        <end position="220"/>
    </location>
</feature>
<dbReference type="PANTHER" id="PTHR32322">
    <property type="entry name" value="INNER MEMBRANE TRANSPORTER"/>
    <property type="match status" value="1"/>
</dbReference>
<dbReference type="Proteomes" id="UP001236806">
    <property type="component" value="Unassembled WGS sequence"/>
</dbReference>
<evidence type="ECO:0000256" key="4">
    <source>
        <dbReference type="ARBA" id="ARBA00022989"/>
    </source>
</evidence>
<feature type="transmembrane region" description="Helical" evidence="7">
    <location>
        <begin position="318"/>
        <end position="335"/>
    </location>
</feature>
<comment type="subcellular location">
    <subcellularLocation>
        <location evidence="1">Membrane</location>
        <topology evidence="1">Multi-pass membrane protein</topology>
    </subcellularLocation>
</comment>
<comment type="caution">
    <text evidence="9">The sequence shown here is derived from an EMBL/GenBank/DDBJ whole genome shotgun (WGS) entry which is preliminary data.</text>
</comment>
<feature type="region of interest" description="Disordered" evidence="6">
    <location>
        <begin position="1"/>
        <end position="27"/>
    </location>
</feature>
<feature type="transmembrane region" description="Helical" evidence="7">
    <location>
        <begin position="60"/>
        <end position="80"/>
    </location>
</feature>
<gene>
    <name evidence="9" type="ORF">QFZ36_003030</name>
</gene>
<dbReference type="InterPro" id="IPR000620">
    <property type="entry name" value="EamA_dom"/>
</dbReference>
<evidence type="ECO:0000256" key="7">
    <source>
        <dbReference type="SAM" id="Phobius"/>
    </source>
</evidence>
<evidence type="ECO:0000256" key="1">
    <source>
        <dbReference type="ARBA" id="ARBA00004141"/>
    </source>
</evidence>
<dbReference type="Pfam" id="PF00892">
    <property type="entry name" value="EamA"/>
    <property type="match status" value="2"/>
</dbReference>
<dbReference type="InterPro" id="IPR050638">
    <property type="entry name" value="AA-Vitamin_Transporters"/>
</dbReference>
<evidence type="ECO:0000256" key="2">
    <source>
        <dbReference type="ARBA" id="ARBA00007362"/>
    </source>
</evidence>
<comment type="similarity">
    <text evidence="2">Belongs to the EamA transporter family.</text>
</comment>
<feature type="transmembrane region" description="Helical" evidence="7">
    <location>
        <begin position="232"/>
        <end position="253"/>
    </location>
</feature>
<reference evidence="9 10" key="1">
    <citation type="submission" date="2023-07" db="EMBL/GenBank/DDBJ databases">
        <title>Comparative genomics of wheat-associated soil bacteria to identify genetic determinants of phenazine resistance.</title>
        <authorList>
            <person name="Mouncey N."/>
        </authorList>
    </citation>
    <scope>NUCLEOTIDE SEQUENCE [LARGE SCALE GENOMIC DNA]</scope>
    <source>
        <strain evidence="9 10">W1I3</strain>
    </source>
</reference>
<feature type="region of interest" description="Disordered" evidence="6">
    <location>
        <begin position="364"/>
        <end position="402"/>
    </location>
</feature>
<feature type="domain" description="EamA" evidence="8">
    <location>
        <begin position="201"/>
        <end position="334"/>
    </location>
</feature>
<feature type="domain" description="EamA" evidence="8">
    <location>
        <begin position="32"/>
        <end position="165"/>
    </location>
</feature>
<dbReference type="EMBL" id="JAUSXB010000001">
    <property type="protein sequence ID" value="MDQ0675469.1"/>
    <property type="molecule type" value="Genomic_DNA"/>
</dbReference>
<dbReference type="SUPFAM" id="SSF103481">
    <property type="entry name" value="Multidrug resistance efflux transporter EmrE"/>
    <property type="match status" value="2"/>
</dbReference>
<organism evidence="9 10">
    <name type="scientific">Pseudarthrobacter siccitolerans</name>
    <dbReference type="NCBI Taxonomy" id="861266"/>
    <lineage>
        <taxon>Bacteria</taxon>
        <taxon>Bacillati</taxon>
        <taxon>Actinomycetota</taxon>
        <taxon>Actinomycetes</taxon>
        <taxon>Micrococcales</taxon>
        <taxon>Micrococcaceae</taxon>
        <taxon>Pseudarthrobacter</taxon>
    </lineage>
</organism>
<evidence type="ECO:0000259" key="8">
    <source>
        <dbReference type="Pfam" id="PF00892"/>
    </source>
</evidence>
<proteinExistence type="inferred from homology"/>
<name>A0ABU0PQE0_9MICC</name>
<keyword evidence="5 7" id="KW-0472">Membrane</keyword>
<evidence type="ECO:0000256" key="5">
    <source>
        <dbReference type="ARBA" id="ARBA00023136"/>
    </source>
</evidence>
<keyword evidence="10" id="KW-1185">Reference proteome</keyword>
<sequence>MTASTRRVSGRSRRFRRKDRRSGSGHLSGPGWGAVFVLAASVLWGTTGTAATLAPAVSPLAIGAVAMGVGGLLQALYAAGPIRRQWRRLLEQWPLVSLGALAVAVYPLAFYTSMHLAGVAVGTVVSIGSAPVAAAVIERFADRKPLTRRWLAGALLGVGGAVLLSVAGQRPDAGDAGSPAIDGAGSAAGLGLALGSWTAPAGILLGLVAGTTYALYSWAAHRLIGSGVSSRATMGAVFGAGGVLLMPVLFLTGRPLAESWTNFGVGAYMALVPMFAGYVLFGWGLARIRASTATGLSLVETVVAAVLAVLVVGERLPAAGWIGAAAVLAGLVFLLPRASGQGEPAGGEGLPRLSLPATSIERALAQHEAGAEGHQQEPGNAGPDDVAADAGNEDYEAQQARG</sequence>
<feature type="transmembrane region" description="Helical" evidence="7">
    <location>
        <begin position="92"/>
        <end position="110"/>
    </location>
</feature>
<feature type="transmembrane region" description="Helical" evidence="7">
    <location>
        <begin position="265"/>
        <end position="286"/>
    </location>
</feature>
<evidence type="ECO:0000256" key="6">
    <source>
        <dbReference type="SAM" id="MobiDB-lite"/>
    </source>
</evidence>
<protein>
    <submittedName>
        <fullName evidence="9">DME family drug/metabolite transporter</fullName>
    </submittedName>
</protein>
<feature type="compositionally biased region" description="Basic residues" evidence="6">
    <location>
        <begin position="8"/>
        <end position="20"/>
    </location>
</feature>
<feature type="transmembrane region" description="Helical" evidence="7">
    <location>
        <begin position="293"/>
        <end position="312"/>
    </location>
</feature>
<keyword evidence="3 7" id="KW-0812">Transmembrane</keyword>
<dbReference type="PANTHER" id="PTHR32322:SF2">
    <property type="entry name" value="EAMA DOMAIN-CONTAINING PROTEIN"/>
    <property type="match status" value="1"/>
</dbReference>
<evidence type="ECO:0000256" key="3">
    <source>
        <dbReference type="ARBA" id="ARBA00022692"/>
    </source>
</evidence>
<keyword evidence="4 7" id="KW-1133">Transmembrane helix</keyword>
<feature type="transmembrane region" description="Helical" evidence="7">
    <location>
        <begin position="116"/>
        <end position="137"/>
    </location>
</feature>
<accession>A0ABU0PQE0</accession>
<feature type="transmembrane region" description="Helical" evidence="7">
    <location>
        <begin position="149"/>
        <end position="168"/>
    </location>
</feature>
<evidence type="ECO:0000313" key="9">
    <source>
        <dbReference type="EMBL" id="MDQ0675469.1"/>
    </source>
</evidence>